<dbReference type="EMBL" id="JARBHB010000009">
    <property type="protein sequence ID" value="KAJ8875936.1"/>
    <property type="molecule type" value="Genomic_DNA"/>
</dbReference>
<sequence length="358" mass="39797">MEWLQEEQRRIPVDVLLTLVESMSDRVGCCYSRKRWPYEILSGKTPVFPNTFIHFPVENVVLKGANRTTACPAEEHGFPTQSDCDVRMVQTTGNSSTLPFSQNHNIKPPSNYVGATVAERFVCSRPTKTIWVQYPAGLLRILSCGNRAGRCRWSACFLGDIPFLPPFQLGAAPYSPRSPSSVLETTMLRAAQISSLTLHSNSFVLVVRFPLSHTSSRLAYRIWLSPLKEAPWDMFVTERGKEVLEVTAIDLEVGVQTTPKVVKGTGEDMLWDGTDTGRGGGADDAACYDATPLVRVSVPACYDVVGRPYFNGSPEHALTHESVMRPVGSRQHQSSRCCFRRCYLKLQSGQEHRSVPAI</sequence>
<proteinExistence type="predicted"/>
<keyword evidence="2" id="KW-1185">Reference proteome</keyword>
<gene>
    <name evidence="1" type="ORF">PR048_023844</name>
</gene>
<evidence type="ECO:0000313" key="1">
    <source>
        <dbReference type="EMBL" id="KAJ8875936.1"/>
    </source>
</evidence>
<evidence type="ECO:0000313" key="2">
    <source>
        <dbReference type="Proteomes" id="UP001159363"/>
    </source>
</evidence>
<dbReference type="Proteomes" id="UP001159363">
    <property type="component" value="Chromosome 8"/>
</dbReference>
<comment type="caution">
    <text evidence="1">The sequence shown here is derived from an EMBL/GenBank/DDBJ whole genome shotgun (WGS) entry which is preliminary data.</text>
</comment>
<name>A0ABQ9GV87_9NEOP</name>
<reference evidence="1 2" key="1">
    <citation type="submission" date="2023-02" db="EMBL/GenBank/DDBJ databases">
        <title>LHISI_Scaffold_Assembly.</title>
        <authorList>
            <person name="Stuart O.P."/>
            <person name="Cleave R."/>
            <person name="Magrath M.J.L."/>
            <person name="Mikheyev A.S."/>
        </authorList>
    </citation>
    <scope>NUCLEOTIDE SEQUENCE [LARGE SCALE GENOMIC DNA]</scope>
    <source>
        <strain evidence="1">Daus_M_001</strain>
        <tissue evidence="1">Leg muscle</tissue>
    </source>
</reference>
<organism evidence="1 2">
    <name type="scientific">Dryococelus australis</name>
    <dbReference type="NCBI Taxonomy" id="614101"/>
    <lineage>
        <taxon>Eukaryota</taxon>
        <taxon>Metazoa</taxon>
        <taxon>Ecdysozoa</taxon>
        <taxon>Arthropoda</taxon>
        <taxon>Hexapoda</taxon>
        <taxon>Insecta</taxon>
        <taxon>Pterygota</taxon>
        <taxon>Neoptera</taxon>
        <taxon>Polyneoptera</taxon>
        <taxon>Phasmatodea</taxon>
        <taxon>Verophasmatodea</taxon>
        <taxon>Anareolatae</taxon>
        <taxon>Phasmatidae</taxon>
        <taxon>Eurycanthinae</taxon>
        <taxon>Dryococelus</taxon>
    </lineage>
</organism>
<protein>
    <submittedName>
        <fullName evidence="1">Uncharacterized protein</fullName>
    </submittedName>
</protein>
<accession>A0ABQ9GV87</accession>